<reference evidence="3 4" key="1">
    <citation type="journal article" date="2019" name="Plant Biotechnol. J.">
        <title>The red bayberry genome and genetic basis of sex determination.</title>
        <authorList>
            <person name="Jia H.M."/>
            <person name="Jia H.J."/>
            <person name="Cai Q.L."/>
            <person name="Wang Y."/>
            <person name="Zhao H.B."/>
            <person name="Yang W.F."/>
            <person name="Wang G.Y."/>
            <person name="Li Y.H."/>
            <person name="Zhan D.L."/>
            <person name="Shen Y.T."/>
            <person name="Niu Q.F."/>
            <person name="Chang L."/>
            <person name="Qiu J."/>
            <person name="Zhao L."/>
            <person name="Xie H.B."/>
            <person name="Fu W.Y."/>
            <person name="Jin J."/>
            <person name="Li X.W."/>
            <person name="Jiao Y."/>
            <person name="Zhou C.C."/>
            <person name="Tu T."/>
            <person name="Chai C.Y."/>
            <person name="Gao J.L."/>
            <person name="Fan L.J."/>
            <person name="van de Weg E."/>
            <person name="Wang J.Y."/>
            <person name="Gao Z.S."/>
        </authorList>
    </citation>
    <scope>NUCLEOTIDE SEQUENCE [LARGE SCALE GENOMIC DNA]</scope>
    <source>
        <tissue evidence="3">Leaves</tissue>
    </source>
</reference>
<comment type="caution">
    <text evidence="3">The sequence shown here is derived from an EMBL/GenBank/DDBJ whole genome shotgun (WGS) entry which is preliminary data.</text>
</comment>
<dbReference type="AlphaFoldDB" id="A0A6A1WQ37"/>
<name>A0A6A1WQ37_9ROSI</name>
<dbReference type="Gene3D" id="3.30.420.10">
    <property type="entry name" value="Ribonuclease H-like superfamily/Ribonuclease H"/>
    <property type="match status" value="2"/>
</dbReference>
<dbReference type="InterPro" id="IPR012337">
    <property type="entry name" value="RNaseH-like_sf"/>
</dbReference>
<dbReference type="GO" id="GO:0005737">
    <property type="term" value="C:cytoplasm"/>
    <property type="evidence" value="ECO:0007669"/>
    <property type="project" value="TreeGrafter"/>
</dbReference>
<dbReference type="SUPFAM" id="SSF53098">
    <property type="entry name" value="Ribonuclease H-like"/>
    <property type="match status" value="2"/>
</dbReference>
<accession>A0A6A1WQ37</accession>
<dbReference type="GO" id="GO:0003676">
    <property type="term" value="F:nucleic acid binding"/>
    <property type="evidence" value="ECO:0007669"/>
    <property type="project" value="InterPro"/>
</dbReference>
<evidence type="ECO:0008006" key="5">
    <source>
        <dbReference type="Google" id="ProtNLM"/>
    </source>
</evidence>
<dbReference type="GO" id="GO:0005634">
    <property type="term" value="C:nucleus"/>
    <property type="evidence" value="ECO:0007669"/>
    <property type="project" value="TreeGrafter"/>
</dbReference>
<organism evidence="3 4">
    <name type="scientific">Morella rubra</name>
    <name type="common">Chinese bayberry</name>
    <dbReference type="NCBI Taxonomy" id="262757"/>
    <lineage>
        <taxon>Eukaryota</taxon>
        <taxon>Viridiplantae</taxon>
        <taxon>Streptophyta</taxon>
        <taxon>Embryophyta</taxon>
        <taxon>Tracheophyta</taxon>
        <taxon>Spermatophyta</taxon>
        <taxon>Magnoliopsida</taxon>
        <taxon>eudicotyledons</taxon>
        <taxon>Gunneridae</taxon>
        <taxon>Pentapetalae</taxon>
        <taxon>rosids</taxon>
        <taxon>fabids</taxon>
        <taxon>Fagales</taxon>
        <taxon>Myricaceae</taxon>
        <taxon>Morella</taxon>
    </lineage>
</organism>
<dbReference type="GO" id="GO:0008408">
    <property type="term" value="F:3'-5' exonuclease activity"/>
    <property type="evidence" value="ECO:0007669"/>
    <property type="project" value="TreeGrafter"/>
</dbReference>
<keyword evidence="1" id="KW-0540">Nuclease</keyword>
<keyword evidence="2" id="KW-0378">Hydrolase</keyword>
<dbReference type="InterPro" id="IPR051132">
    <property type="entry name" value="3-5_Exonuclease_domain"/>
</dbReference>
<keyword evidence="4" id="KW-1185">Reference proteome</keyword>
<dbReference type="Proteomes" id="UP000516437">
    <property type="component" value="Chromosome 1"/>
</dbReference>
<proteinExistence type="predicted"/>
<sequence>MLKANPDQRCGDGKEHKPARVKKKICHFAFGVRPPSNWILVPSCLVSNDSSATPTPIGYLCNRLDGANVKVSVEDHGVMVDSCVAELRQLFSHLEESSVLPVVAIDIKYLPRKLGPIYYDAALLILCVRTRCLIVQLTHTSPLPESITELLRDENVFFVGTGDQNGFATLLEWTGMHGCKTVVDLGKMVTRFLHNPDIETAGLFQLARKLINLRLEETESGTFSDWGARVFSYEQVKLAIQNAYAVYQIATFLFKVFVNEHFGLDPIKYCEKLPLVRQAKHRLPTFESVSREIIIQRMMLVAHSNILVKLERTRQQFLIDYFGVTYEIPFRLGGHTIFEVTVEDWRALSEDAIAELRGLSFHLEKSTVVPLLLHTCPFPELITDFLSDQNLIFVGTGDDIDFKTLLEWTQKKGCKTAVEVGHFAAKVLKKPSLDGYGLVGLANEVGLSFQEPESKTFSDWGASNFSHEQVKLAIYNAFASYQISAKLLKSLQGLISS</sequence>
<dbReference type="PANTHER" id="PTHR13620:SF121">
    <property type="entry name" value="EMB|CAB82946.1-RELATED"/>
    <property type="match status" value="1"/>
</dbReference>
<dbReference type="EMBL" id="RXIC02000019">
    <property type="protein sequence ID" value="KAB1227392.1"/>
    <property type="molecule type" value="Genomic_DNA"/>
</dbReference>
<dbReference type="OrthoDB" id="446462at2759"/>
<protein>
    <recommendedName>
        <fullName evidence="5">3'-5' exonuclease domain-containing protein</fullName>
    </recommendedName>
</protein>
<evidence type="ECO:0000256" key="1">
    <source>
        <dbReference type="ARBA" id="ARBA00022722"/>
    </source>
</evidence>
<gene>
    <name evidence="3" type="ORF">CJ030_MR1G020883</name>
</gene>
<evidence type="ECO:0000313" key="4">
    <source>
        <dbReference type="Proteomes" id="UP000516437"/>
    </source>
</evidence>
<evidence type="ECO:0000256" key="2">
    <source>
        <dbReference type="ARBA" id="ARBA00022801"/>
    </source>
</evidence>
<dbReference type="InterPro" id="IPR036397">
    <property type="entry name" value="RNaseH_sf"/>
</dbReference>
<evidence type="ECO:0000313" key="3">
    <source>
        <dbReference type="EMBL" id="KAB1227392.1"/>
    </source>
</evidence>
<dbReference type="PANTHER" id="PTHR13620">
    <property type="entry name" value="3-5 EXONUCLEASE"/>
    <property type="match status" value="1"/>
</dbReference>